<comment type="caution">
    <text evidence="1">The sequence shown here is derived from an EMBL/GenBank/DDBJ whole genome shotgun (WGS) entry which is preliminary data.</text>
</comment>
<dbReference type="Proteomes" id="UP001333996">
    <property type="component" value="Unassembled WGS sequence"/>
</dbReference>
<evidence type="ECO:0000313" key="1">
    <source>
        <dbReference type="EMBL" id="MED7826906.1"/>
    </source>
</evidence>
<accession>A0ABU7FSL9</accession>
<sequence length="66" mass="7106">MELDLQTNVDTGYTFLGTPFLPPEVTDALREGVEKAIKGDPDADKALKSDPEKIRDACAGRIDSVA</sequence>
<organism evidence="1 2">
    <name type="scientific">Streptomyces chiangmaiensis</name>
    <dbReference type="NCBI Taxonomy" id="766497"/>
    <lineage>
        <taxon>Bacteria</taxon>
        <taxon>Bacillati</taxon>
        <taxon>Actinomycetota</taxon>
        <taxon>Actinomycetes</taxon>
        <taxon>Kitasatosporales</taxon>
        <taxon>Streptomycetaceae</taxon>
        <taxon>Streptomyces</taxon>
    </lineage>
</organism>
<keyword evidence="2" id="KW-1185">Reference proteome</keyword>
<proteinExistence type="predicted"/>
<dbReference type="EMBL" id="JAYWVC010000188">
    <property type="protein sequence ID" value="MED7826906.1"/>
    <property type="molecule type" value="Genomic_DNA"/>
</dbReference>
<protein>
    <submittedName>
        <fullName evidence="1">Uncharacterized protein</fullName>
    </submittedName>
</protein>
<gene>
    <name evidence="1" type="ORF">VXC91_34460</name>
</gene>
<reference evidence="1" key="1">
    <citation type="submission" date="2024-01" db="EMBL/GenBank/DDBJ databases">
        <title>First draft genome sequence data of TA4-1, the type strain of Gram-positive actinobacterium Streptomyces chiangmaiensis.</title>
        <authorList>
            <person name="Yasawong M."/>
            <person name="Nantapong N."/>
        </authorList>
    </citation>
    <scope>NUCLEOTIDE SEQUENCE</scope>
    <source>
        <strain evidence="1">TA4-1</strain>
    </source>
</reference>
<dbReference type="RefSeq" id="WP_329511296.1">
    <property type="nucleotide sequence ID" value="NZ_BAAAYZ010000080.1"/>
</dbReference>
<evidence type="ECO:0000313" key="2">
    <source>
        <dbReference type="Proteomes" id="UP001333996"/>
    </source>
</evidence>
<name>A0ABU7FSL9_9ACTN</name>